<dbReference type="SUPFAM" id="SSF53901">
    <property type="entry name" value="Thiolase-like"/>
    <property type="match status" value="1"/>
</dbReference>
<dbReference type="InterPro" id="IPR014030">
    <property type="entry name" value="Ketoacyl_synth_N"/>
</dbReference>
<feature type="domain" description="Ketosynthase family 3 (KS3)" evidence="4">
    <location>
        <begin position="41"/>
        <end position="236"/>
    </location>
</feature>
<reference evidence="5 6" key="1">
    <citation type="submission" date="2018-05" db="EMBL/GenBank/DDBJ databases">
        <title>Genome sequencing and assembly of the regulated plant pathogen Lachnellula willkommii and related sister species for the development of diagnostic species identification markers.</title>
        <authorList>
            <person name="Giroux E."/>
            <person name="Bilodeau G."/>
        </authorList>
    </citation>
    <scope>NUCLEOTIDE SEQUENCE [LARGE SCALE GENOMIC DNA]</scope>
    <source>
        <strain evidence="5 6">CBS 172.35</strain>
    </source>
</reference>
<gene>
    <name evidence="5" type="primary">FUB1_0</name>
    <name evidence="5" type="ORF">LAWI1_G000969</name>
</gene>
<dbReference type="GO" id="GO:0004315">
    <property type="term" value="F:3-oxoacyl-[acyl-carrier-protein] synthase activity"/>
    <property type="evidence" value="ECO:0007669"/>
    <property type="project" value="InterPro"/>
</dbReference>
<name>A0A559MM62_9HELO</name>
<dbReference type="PANTHER" id="PTHR43775:SF29">
    <property type="entry name" value="ASPERFURANONE POLYKETIDE SYNTHASE AFOG-RELATED"/>
    <property type="match status" value="1"/>
</dbReference>
<sequence length="236" mass="25674">MAIRKSQNGIHHADGVLEDLNNGPPNSSTNGFTHNLETATAEPIAVIGMSLKFPQEATSPEAFWEMLHEGRCAMTEFPPDRFNINAFYNKENPGTGTLPLRGGHFLKEDLGAFDAPFFSVTPAEAVAMDPQQRIMLETSYHALENAGLTIDKCSGSKTSVYTATFTDDYKSMLQQDPEQLPKYAATGLSGSMLANRVSWFFNLRGPSMNLDSACSSSLSALHIACQDLLNGTSKMV</sequence>
<evidence type="ECO:0000256" key="2">
    <source>
        <dbReference type="ARBA" id="ARBA00023002"/>
    </source>
</evidence>
<dbReference type="PROSITE" id="PS00606">
    <property type="entry name" value="KS3_1"/>
    <property type="match status" value="1"/>
</dbReference>
<dbReference type="GO" id="GO:0016491">
    <property type="term" value="F:oxidoreductase activity"/>
    <property type="evidence" value="ECO:0007669"/>
    <property type="project" value="UniProtKB-KW"/>
</dbReference>
<keyword evidence="2" id="KW-0560">Oxidoreductase</keyword>
<dbReference type="InterPro" id="IPR018201">
    <property type="entry name" value="Ketoacyl_synth_AS"/>
</dbReference>
<dbReference type="Pfam" id="PF00109">
    <property type="entry name" value="ketoacyl-synt"/>
    <property type="match status" value="1"/>
</dbReference>
<dbReference type="GO" id="GO:0044550">
    <property type="term" value="P:secondary metabolite biosynthetic process"/>
    <property type="evidence" value="ECO:0007669"/>
    <property type="project" value="TreeGrafter"/>
</dbReference>
<feature type="region of interest" description="Disordered" evidence="3">
    <location>
        <begin position="1"/>
        <end position="34"/>
    </location>
</feature>
<comment type="caution">
    <text evidence="5">The sequence shown here is derived from an EMBL/GenBank/DDBJ whole genome shotgun (WGS) entry which is preliminary data.</text>
</comment>
<keyword evidence="6" id="KW-1185">Reference proteome</keyword>
<evidence type="ECO:0000256" key="1">
    <source>
        <dbReference type="ARBA" id="ARBA00022679"/>
    </source>
</evidence>
<dbReference type="EMBL" id="QGML01000050">
    <property type="protein sequence ID" value="TVY94033.1"/>
    <property type="molecule type" value="Genomic_DNA"/>
</dbReference>
<organism evidence="5 6">
    <name type="scientific">Lachnellula willkommii</name>
    <dbReference type="NCBI Taxonomy" id="215461"/>
    <lineage>
        <taxon>Eukaryota</taxon>
        <taxon>Fungi</taxon>
        <taxon>Dikarya</taxon>
        <taxon>Ascomycota</taxon>
        <taxon>Pezizomycotina</taxon>
        <taxon>Leotiomycetes</taxon>
        <taxon>Helotiales</taxon>
        <taxon>Lachnaceae</taxon>
        <taxon>Lachnellula</taxon>
    </lineage>
</organism>
<keyword evidence="1" id="KW-0808">Transferase</keyword>
<dbReference type="InterPro" id="IPR020841">
    <property type="entry name" value="PKS_Beta-ketoAc_synthase_dom"/>
</dbReference>
<dbReference type="Gene3D" id="3.40.47.10">
    <property type="match status" value="1"/>
</dbReference>
<evidence type="ECO:0000313" key="5">
    <source>
        <dbReference type="EMBL" id="TVY94033.1"/>
    </source>
</evidence>
<dbReference type="SMART" id="SM00825">
    <property type="entry name" value="PKS_KS"/>
    <property type="match status" value="1"/>
</dbReference>
<dbReference type="GO" id="GO:0004312">
    <property type="term" value="F:fatty acid synthase activity"/>
    <property type="evidence" value="ECO:0007669"/>
    <property type="project" value="TreeGrafter"/>
</dbReference>
<dbReference type="CDD" id="cd00833">
    <property type="entry name" value="PKS"/>
    <property type="match status" value="1"/>
</dbReference>
<evidence type="ECO:0000259" key="4">
    <source>
        <dbReference type="PROSITE" id="PS52004"/>
    </source>
</evidence>
<dbReference type="Proteomes" id="UP000315522">
    <property type="component" value="Unassembled WGS sequence"/>
</dbReference>
<dbReference type="InterPro" id="IPR016039">
    <property type="entry name" value="Thiolase-like"/>
</dbReference>
<evidence type="ECO:0000256" key="3">
    <source>
        <dbReference type="SAM" id="MobiDB-lite"/>
    </source>
</evidence>
<feature type="compositionally biased region" description="Polar residues" evidence="3">
    <location>
        <begin position="23"/>
        <end position="34"/>
    </location>
</feature>
<proteinExistence type="predicted"/>
<evidence type="ECO:0000313" key="6">
    <source>
        <dbReference type="Proteomes" id="UP000315522"/>
    </source>
</evidence>
<dbReference type="AlphaFoldDB" id="A0A559MM62"/>
<dbReference type="PROSITE" id="PS52004">
    <property type="entry name" value="KS3_2"/>
    <property type="match status" value="1"/>
</dbReference>
<accession>A0A559MM62</accession>
<dbReference type="GO" id="GO:0006633">
    <property type="term" value="P:fatty acid biosynthetic process"/>
    <property type="evidence" value="ECO:0007669"/>
    <property type="project" value="InterPro"/>
</dbReference>
<dbReference type="InterPro" id="IPR050091">
    <property type="entry name" value="PKS_NRPS_Biosynth_Enz"/>
</dbReference>
<protein>
    <submittedName>
        <fullName evidence="5">Reducing polyketide synthase</fullName>
    </submittedName>
</protein>
<dbReference type="PANTHER" id="PTHR43775">
    <property type="entry name" value="FATTY ACID SYNTHASE"/>
    <property type="match status" value="1"/>
</dbReference>